<evidence type="ECO:0000256" key="1">
    <source>
        <dbReference type="SAM" id="Phobius"/>
    </source>
</evidence>
<sequence>MEYGCDIYSSATDARLRTLDSVHHAGVRLAMGAFRTSPIPSLLVDADFWPLDLRRQSLMLRCWFRTHRLPDSVPCLPILRDSCSQAYNTFLSILMISPFLMMVPNPTQVLGFVWFSRLFIGVAAFLQWRPFLLRSCLP</sequence>
<comment type="caution">
    <text evidence="2">The sequence shown here is derived from an EMBL/GenBank/DDBJ whole genome shotgun (WGS) entry which is preliminary data.</text>
</comment>
<dbReference type="Proteomes" id="UP000324222">
    <property type="component" value="Unassembled WGS sequence"/>
</dbReference>
<keyword evidence="1" id="KW-0812">Transmembrane</keyword>
<keyword evidence="1" id="KW-0472">Membrane</keyword>
<accession>A0A5B7HWX5</accession>
<dbReference type="EMBL" id="VSRR010042119">
    <property type="protein sequence ID" value="MPC75902.1"/>
    <property type="molecule type" value="Genomic_DNA"/>
</dbReference>
<dbReference type="AlphaFoldDB" id="A0A5B7HWX5"/>
<keyword evidence="1" id="KW-1133">Transmembrane helix</keyword>
<keyword evidence="3" id="KW-1185">Reference proteome</keyword>
<gene>
    <name evidence="2" type="ORF">E2C01_070301</name>
</gene>
<organism evidence="2 3">
    <name type="scientific">Portunus trituberculatus</name>
    <name type="common">Swimming crab</name>
    <name type="synonym">Neptunus trituberculatus</name>
    <dbReference type="NCBI Taxonomy" id="210409"/>
    <lineage>
        <taxon>Eukaryota</taxon>
        <taxon>Metazoa</taxon>
        <taxon>Ecdysozoa</taxon>
        <taxon>Arthropoda</taxon>
        <taxon>Crustacea</taxon>
        <taxon>Multicrustacea</taxon>
        <taxon>Malacostraca</taxon>
        <taxon>Eumalacostraca</taxon>
        <taxon>Eucarida</taxon>
        <taxon>Decapoda</taxon>
        <taxon>Pleocyemata</taxon>
        <taxon>Brachyura</taxon>
        <taxon>Eubrachyura</taxon>
        <taxon>Portunoidea</taxon>
        <taxon>Portunidae</taxon>
        <taxon>Portuninae</taxon>
        <taxon>Portunus</taxon>
    </lineage>
</organism>
<evidence type="ECO:0000313" key="2">
    <source>
        <dbReference type="EMBL" id="MPC75902.1"/>
    </source>
</evidence>
<reference evidence="2 3" key="1">
    <citation type="submission" date="2019-05" db="EMBL/GenBank/DDBJ databases">
        <title>Another draft genome of Portunus trituberculatus and its Hox gene families provides insights of decapod evolution.</title>
        <authorList>
            <person name="Jeong J.-H."/>
            <person name="Song I."/>
            <person name="Kim S."/>
            <person name="Choi T."/>
            <person name="Kim D."/>
            <person name="Ryu S."/>
            <person name="Kim W."/>
        </authorList>
    </citation>
    <scope>NUCLEOTIDE SEQUENCE [LARGE SCALE GENOMIC DNA]</scope>
    <source>
        <tissue evidence="2">Muscle</tissue>
    </source>
</reference>
<name>A0A5B7HWX5_PORTR</name>
<feature type="transmembrane region" description="Helical" evidence="1">
    <location>
        <begin position="109"/>
        <end position="128"/>
    </location>
</feature>
<evidence type="ECO:0000313" key="3">
    <source>
        <dbReference type="Proteomes" id="UP000324222"/>
    </source>
</evidence>
<proteinExistence type="predicted"/>
<protein>
    <submittedName>
        <fullName evidence="2">Uncharacterized protein</fullName>
    </submittedName>
</protein>